<accession>A0A2S1QZD5</accession>
<evidence type="ECO:0008006" key="4">
    <source>
        <dbReference type="Google" id="ProtNLM"/>
    </source>
</evidence>
<dbReference type="KEGG" id="falb:HYN59_11050"/>
<evidence type="ECO:0000313" key="3">
    <source>
        <dbReference type="Proteomes" id="UP000244929"/>
    </source>
</evidence>
<dbReference type="AlphaFoldDB" id="A0A2S1QZD5"/>
<name>A0A2S1QZD5_9FLAO</name>
<feature type="transmembrane region" description="Helical" evidence="1">
    <location>
        <begin position="108"/>
        <end position="125"/>
    </location>
</feature>
<feature type="transmembrane region" description="Helical" evidence="1">
    <location>
        <begin position="197"/>
        <end position="216"/>
    </location>
</feature>
<feature type="transmembrane region" description="Helical" evidence="1">
    <location>
        <begin position="168"/>
        <end position="185"/>
    </location>
</feature>
<keyword evidence="1" id="KW-0812">Transmembrane</keyword>
<dbReference type="RefSeq" id="WP_108778313.1">
    <property type="nucleotide sequence ID" value="NZ_CP029186.1"/>
</dbReference>
<evidence type="ECO:0000313" key="2">
    <source>
        <dbReference type="EMBL" id="AWH85611.1"/>
    </source>
</evidence>
<dbReference type="EMBL" id="CP029186">
    <property type="protein sequence ID" value="AWH85611.1"/>
    <property type="molecule type" value="Genomic_DNA"/>
</dbReference>
<keyword evidence="3" id="KW-1185">Reference proteome</keyword>
<sequence length="226" mass="25946">MPFFQNPPDGGMQYAETDMHHLFPEPLNMITSCFFLAIAIYWTIKIRSHWRQNTFLTCALLLLYIGGIGGTIYHGFRQWRIFIMMDWLPIMLLCVMAGVYFLGKITRWYYAVALIVLYAAFQLYARGQMVQSGNMQLFININYAVLGGIVLLPVFAYLASTSFRHGKWVAFALLAFIFALTFRVADGWGWMATGTHFLWHTFGAVAAFCMFQYIYLINGAATNTRK</sequence>
<protein>
    <recommendedName>
        <fullName evidence="4">Hemolysin III</fullName>
    </recommendedName>
</protein>
<gene>
    <name evidence="2" type="ORF">HYN59_11050</name>
</gene>
<dbReference type="OrthoDB" id="946254at2"/>
<feature type="transmembrane region" description="Helical" evidence="1">
    <location>
        <begin position="56"/>
        <end position="76"/>
    </location>
</feature>
<evidence type="ECO:0000256" key="1">
    <source>
        <dbReference type="SAM" id="Phobius"/>
    </source>
</evidence>
<feature type="transmembrane region" description="Helical" evidence="1">
    <location>
        <begin position="82"/>
        <end position="101"/>
    </location>
</feature>
<dbReference type="Proteomes" id="UP000244929">
    <property type="component" value="Chromosome"/>
</dbReference>
<feature type="transmembrane region" description="Helical" evidence="1">
    <location>
        <begin position="137"/>
        <end position="159"/>
    </location>
</feature>
<organism evidence="2 3">
    <name type="scientific">Flavobacterium album</name>
    <dbReference type="NCBI Taxonomy" id="2175091"/>
    <lineage>
        <taxon>Bacteria</taxon>
        <taxon>Pseudomonadati</taxon>
        <taxon>Bacteroidota</taxon>
        <taxon>Flavobacteriia</taxon>
        <taxon>Flavobacteriales</taxon>
        <taxon>Flavobacteriaceae</taxon>
        <taxon>Flavobacterium</taxon>
    </lineage>
</organism>
<reference evidence="2 3" key="1">
    <citation type="submission" date="2018-04" db="EMBL/GenBank/DDBJ databases">
        <title>Genome sequencing of Flavobacterium sp. HYN0059.</title>
        <authorList>
            <person name="Yi H."/>
            <person name="Baek C."/>
        </authorList>
    </citation>
    <scope>NUCLEOTIDE SEQUENCE [LARGE SCALE GENOMIC DNA]</scope>
    <source>
        <strain evidence="2 3">HYN0059</strain>
    </source>
</reference>
<keyword evidence="1" id="KW-1133">Transmembrane helix</keyword>
<keyword evidence="1" id="KW-0472">Membrane</keyword>
<proteinExistence type="predicted"/>
<feature type="transmembrane region" description="Helical" evidence="1">
    <location>
        <begin position="27"/>
        <end position="44"/>
    </location>
</feature>